<comment type="caution">
    <text evidence="1">The sequence shown here is derived from an EMBL/GenBank/DDBJ whole genome shotgun (WGS) entry which is preliminary data.</text>
</comment>
<proteinExistence type="predicted"/>
<evidence type="ECO:0000313" key="2">
    <source>
        <dbReference type="Proteomes" id="UP001148786"/>
    </source>
</evidence>
<name>A0A9W8JS09_9AGAR</name>
<keyword evidence="2" id="KW-1185">Reference proteome</keyword>
<dbReference type="EMBL" id="JANKHO010002822">
    <property type="protein sequence ID" value="KAJ3488487.1"/>
    <property type="molecule type" value="Genomic_DNA"/>
</dbReference>
<reference evidence="1" key="1">
    <citation type="submission" date="2022-07" db="EMBL/GenBank/DDBJ databases">
        <title>Genome Sequence of Agrocybe chaxingu.</title>
        <authorList>
            <person name="Buettner E."/>
        </authorList>
    </citation>
    <scope>NUCLEOTIDE SEQUENCE</scope>
    <source>
        <strain evidence="1">MP-N11</strain>
    </source>
</reference>
<gene>
    <name evidence="1" type="ORF">NLJ89_g11614</name>
</gene>
<accession>A0A9W8JS09</accession>
<evidence type="ECO:0000313" key="1">
    <source>
        <dbReference type="EMBL" id="KAJ3488487.1"/>
    </source>
</evidence>
<sequence length="205" mass="22876">MNSRKPCVVFGRRAVGAAHTFVVRTKVAALYIPMRSSTVQLTHVPTLVLRKGSFFPVVDTVFGAEHTFPTSRLLLKLPAHPTHAFIVYYRHARAMKFNRALLALRDTLLWRGDAIVFQLDPQGRLVDFTPSEDFRASVLQGIMDLIESSSTTGAPTGAVNVPHGAEFRRQDWLRKFGDDLLQPPTVTEIVVSLIIALLLFPFLPL</sequence>
<dbReference type="Proteomes" id="UP001148786">
    <property type="component" value="Unassembled WGS sequence"/>
</dbReference>
<organism evidence="1 2">
    <name type="scientific">Agrocybe chaxingu</name>
    <dbReference type="NCBI Taxonomy" id="84603"/>
    <lineage>
        <taxon>Eukaryota</taxon>
        <taxon>Fungi</taxon>
        <taxon>Dikarya</taxon>
        <taxon>Basidiomycota</taxon>
        <taxon>Agaricomycotina</taxon>
        <taxon>Agaricomycetes</taxon>
        <taxon>Agaricomycetidae</taxon>
        <taxon>Agaricales</taxon>
        <taxon>Agaricineae</taxon>
        <taxon>Strophariaceae</taxon>
        <taxon>Agrocybe</taxon>
    </lineage>
</organism>
<dbReference type="AlphaFoldDB" id="A0A9W8JS09"/>
<protein>
    <submittedName>
        <fullName evidence="1">Uncharacterized protein</fullName>
    </submittedName>
</protein>